<feature type="compositionally biased region" description="Polar residues" evidence="1">
    <location>
        <begin position="101"/>
        <end position="115"/>
    </location>
</feature>
<keyword evidence="3" id="KW-1185">Reference proteome</keyword>
<evidence type="ECO:0000256" key="1">
    <source>
        <dbReference type="SAM" id="MobiDB-lite"/>
    </source>
</evidence>
<accession>A0AA35WKD7</accession>
<protein>
    <submittedName>
        <fullName evidence="2">Uncharacterized protein</fullName>
    </submittedName>
</protein>
<sequence length="195" mass="21976">MRQLEKQHQDTTSKKIQLQHQVDKLRHAFMSILGVSSSSRRHHHDCRVQQYMSEPLPPPPTPPGLIARGDHMGSLVEKDRQLRVLFDEQVTGFERATQHNMSLPSDTRSWPQVTKRSPRPNTLVPMTNGHTHHLSAKTGIAAQPGAPPQQRLLPCPTCRTPYDIGSESGFAHMFEHISYCGPKIVKTELLSNQVT</sequence>
<name>A0AA35WKD7_GEOBA</name>
<dbReference type="Proteomes" id="UP001174909">
    <property type="component" value="Unassembled WGS sequence"/>
</dbReference>
<feature type="region of interest" description="Disordered" evidence="1">
    <location>
        <begin position="101"/>
        <end position="125"/>
    </location>
</feature>
<gene>
    <name evidence="2" type="ORF">GBAR_LOCUS10681</name>
</gene>
<evidence type="ECO:0000313" key="3">
    <source>
        <dbReference type="Proteomes" id="UP001174909"/>
    </source>
</evidence>
<evidence type="ECO:0000313" key="2">
    <source>
        <dbReference type="EMBL" id="CAI8017635.1"/>
    </source>
</evidence>
<dbReference type="AlphaFoldDB" id="A0AA35WKD7"/>
<comment type="caution">
    <text evidence="2">The sequence shown here is derived from an EMBL/GenBank/DDBJ whole genome shotgun (WGS) entry which is preliminary data.</text>
</comment>
<reference evidence="2" key="1">
    <citation type="submission" date="2023-03" db="EMBL/GenBank/DDBJ databases">
        <authorList>
            <person name="Steffen K."/>
            <person name="Cardenas P."/>
        </authorList>
    </citation>
    <scope>NUCLEOTIDE SEQUENCE</scope>
</reference>
<proteinExistence type="predicted"/>
<organism evidence="2 3">
    <name type="scientific">Geodia barretti</name>
    <name type="common">Barrett's horny sponge</name>
    <dbReference type="NCBI Taxonomy" id="519541"/>
    <lineage>
        <taxon>Eukaryota</taxon>
        <taxon>Metazoa</taxon>
        <taxon>Porifera</taxon>
        <taxon>Demospongiae</taxon>
        <taxon>Heteroscleromorpha</taxon>
        <taxon>Tetractinellida</taxon>
        <taxon>Astrophorina</taxon>
        <taxon>Geodiidae</taxon>
        <taxon>Geodia</taxon>
    </lineage>
</organism>
<dbReference type="EMBL" id="CASHTH010001645">
    <property type="protein sequence ID" value="CAI8017635.1"/>
    <property type="molecule type" value="Genomic_DNA"/>
</dbReference>